<evidence type="ECO:0000313" key="3">
    <source>
        <dbReference type="EMBL" id="ODM89761.1"/>
    </source>
</evidence>
<gene>
    <name evidence="3" type="ORF">Ocin01_16918</name>
</gene>
<evidence type="ECO:0000256" key="2">
    <source>
        <dbReference type="SAM" id="SignalP"/>
    </source>
</evidence>
<reference evidence="3 4" key="1">
    <citation type="journal article" date="2016" name="Genome Biol. Evol.">
        <title>Gene Family Evolution Reflects Adaptation to Soil Environmental Stressors in the Genome of the Collembolan Orchesella cincta.</title>
        <authorList>
            <person name="Faddeeva-Vakhrusheva A."/>
            <person name="Derks M.F."/>
            <person name="Anvar S.Y."/>
            <person name="Agamennone V."/>
            <person name="Suring W."/>
            <person name="Smit S."/>
            <person name="van Straalen N.M."/>
            <person name="Roelofs D."/>
        </authorList>
    </citation>
    <scope>NUCLEOTIDE SEQUENCE [LARGE SCALE GENOMIC DNA]</scope>
    <source>
        <tissue evidence="3">Mixed pool</tissue>
    </source>
</reference>
<dbReference type="Proteomes" id="UP000094527">
    <property type="component" value="Unassembled WGS sequence"/>
</dbReference>
<feature type="transmembrane region" description="Helical" evidence="1">
    <location>
        <begin position="203"/>
        <end position="220"/>
    </location>
</feature>
<evidence type="ECO:0008006" key="5">
    <source>
        <dbReference type="Google" id="ProtNLM"/>
    </source>
</evidence>
<proteinExistence type="predicted"/>
<protein>
    <recommendedName>
        <fullName evidence="5">Protein quiver</fullName>
    </recommendedName>
</protein>
<organism evidence="3 4">
    <name type="scientific">Orchesella cincta</name>
    <name type="common">Springtail</name>
    <name type="synonym">Podura cincta</name>
    <dbReference type="NCBI Taxonomy" id="48709"/>
    <lineage>
        <taxon>Eukaryota</taxon>
        <taxon>Metazoa</taxon>
        <taxon>Ecdysozoa</taxon>
        <taxon>Arthropoda</taxon>
        <taxon>Hexapoda</taxon>
        <taxon>Collembola</taxon>
        <taxon>Entomobryomorpha</taxon>
        <taxon>Entomobryoidea</taxon>
        <taxon>Orchesellidae</taxon>
        <taxon>Orchesellinae</taxon>
        <taxon>Orchesella</taxon>
    </lineage>
</organism>
<dbReference type="EMBL" id="LJIJ01002390">
    <property type="protein sequence ID" value="ODM89761.1"/>
    <property type="molecule type" value="Genomic_DNA"/>
</dbReference>
<accession>A0A1D2M9Z5</accession>
<keyword evidence="4" id="KW-1185">Reference proteome</keyword>
<sequence>MEHSAPSTLATLLTIIVSTEELNCYQCGHIENDLPKPDDWRRHSSCAAGNQPNSKFSTNCNDLDYFEMGSGIFMEIRKDEPKGGPPTVNLPSIMANSPVTLSCITFNIESLPRAAGDNHRSTRSCAVIKGAIKTPLDECYDGNSEVEMVIKQPWLKTAIVEWFHIVPADTKKLGVCTCFSNNCNGRRVMVRFRRQLLHQPDCLAIFYHVFGLIFLFYVCWF</sequence>
<dbReference type="AlphaFoldDB" id="A0A1D2M9Z5"/>
<comment type="caution">
    <text evidence="3">The sequence shown here is derived from an EMBL/GenBank/DDBJ whole genome shotgun (WGS) entry which is preliminary data.</text>
</comment>
<feature type="signal peptide" evidence="2">
    <location>
        <begin position="1"/>
        <end position="21"/>
    </location>
</feature>
<evidence type="ECO:0000313" key="4">
    <source>
        <dbReference type="Proteomes" id="UP000094527"/>
    </source>
</evidence>
<name>A0A1D2M9Z5_ORCCI</name>
<keyword evidence="1" id="KW-1133">Transmembrane helix</keyword>
<keyword evidence="1" id="KW-0812">Transmembrane</keyword>
<feature type="chain" id="PRO_5008903699" description="Protein quiver" evidence="2">
    <location>
        <begin position="22"/>
        <end position="221"/>
    </location>
</feature>
<keyword evidence="2" id="KW-0732">Signal</keyword>
<evidence type="ECO:0000256" key="1">
    <source>
        <dbReference type="SAM" id="Phobius"/>
    </source>
</evidence>
<keyword evidence="1" id="KW-0472">Membrane</keyword>